<accession>A0A5M3XHR1</accession>
<sequence>MQEYGVPQHAVAGFEPSMGRFVELLEDLRDPATGPRSLDELECFLVERPREVMRRCSRTGSISWAPPRSGGRR</sequence>
<dbReference type="EMBL" id="BLAF01000016">
    <property type="protein sequence ID" value="GES20292.1"/>
    <property type="molecule type" value="Genomic_DNA"/>
</dbReference>
<evidence type="ECO:0000313" key="2">
    <source>
        <dbReference type="Proteomes" id="UP000377595"/>
    </source>
</evidence>
<evidence type="ECO:0000313" key="1">
    <source>
        <dbReference type="EMBL" id="GES20292.1"/>
    </source>
</evidence>
<keyword evidence="2" id="KW-1185">Reference proteome</keyword>
<protein>
    <submittedName>
        <fullName evidence="1">Uncharacterized protein</fullName>
    </submittedName>
</protein>
<dbReference type="AlphaFoldDB" id="A0A5M3XHR1"/>
<name>A0A5M3XHR1_9ACTN</name>
<organism evidence="1 2">
    <name type="scientific">Acrocarpospora pleiomorpha</name>
    <dbReference type="NCBI Taxonomy" id="90975"/>
    <lineage>
        <taxon>Bacteria</taxon>
        <taxon>Bacillati</taxon>
        <taxon>Actinomycetota</taxon>
        <taxon>Actinomycetes</taxon>
        <taxon>Streptosporangiales</taxon>
        <taxon>Streptosporangiaceae</taxon>
        <taxon>Acrocarpospora</taxon>
    </lineage>
</organism>
<dbReference type="Proteomes" id="UP000377595">
    <property type="component" value="Unassembled WGS sequence"/>
</dbReference>
<comment type="caution">
    <text evidence="1">The sequence shown here is derived from an EMBL/GenBank/DDBJ whole genome shotgun (WGS) entry which is preliminary data.</text>
</comment>
<gene>
    <name evidence="1" type="ORF">Aple_031880</name>
</gene>
<proteinExistence type="predicted"/>
<dbReference type="RefSeq" id="WP_155345351.1">
    <property type="nucleotide sequence ID" value="NZ_BAAAHM010000021.1"/>
</dbReference>
<reference evidence="1 2" key="1">
    <citation type="submission" date="2019-10" db="EMBL/GenBank/DDBJ databases">
        <title>Whole genome shotgun sequence of Acrocarpospora pleiomorpha NBRC 16267.</title>
        <authorList>
            <person name="Ichikawa N."/>
            <person name="Kimura A."/>
            <person name="Kitahashi Y."/>
            <person name="Komaki H."/>
            <person name="Oguchi A."/>
        </authorList>
    </citation>
    <scope>NUCLEOTIDE SEQUENCE [LARGE SCALE GENOMIC DNA]</scope>
    <source>
        <strain evidence="1 2">NBRC 16267</strain>
    </source>
</reference>